<dbReference type="SMART" id="SM00185">
    <property type="entry name" value="ARM"/>
    <property type="match status" value="5"/>
</dbReference>
<dbReference type="GO" id="GO:0015630">
    <property type="term" value="C:microtubule cytoskeleton"/>
    <property type="evidence" value="ECO:0007669"/>
    <property type="project" value="TreeGrafter"/>
</dbReference>
<evidence type="ECO:0000313" key="1">
    <source>
        <dbReference type="EMBL" id="CAD9429072.1"/>
    </source>
</evidence>
<protein>
    <recommendedName>
        <fullName evidence="2">Armadillo repeat-containing protein 8</fullName>
    </recommendedName>
</protein>
<dbReference type="GO" id="GO:0008017">
    <property type="term" value="F:microtubule binding"/>
    <property type="evidence" value="ECO:0007669"/>
    <property type="project" value="TreeGrafter"/>
</dbReference>
<name>A0A7S2CLM5_9EUKA</name>
<accession>A0A7S2CLM5</accession>
<dbReference type="AlphaFoldDB" id="A0A7S2CLM5"/>
<dbReference type="InterPro" id="IPR016024">
    <property type="entry name" value="ARM-type_fold"/>
</dbReference>
<evidence type="ECO:0008006" key="2">
    <source>
        <dbReference type="Google" id="ProtNLM"/>
    </source>
</evidence>
<proteinExistence type="predicted"/>
<dbReference type="GO" id="GO:0003341">
    <property type="term" value="P:cilium movement"/>
    <property type="evidence" value="ECO:0007669"/>
    <property type="project" value="TreeGrafter"/>
</dbReference>
<gene>
    <name evidence="1" type="ORF">CBRE1094_LOCUS9788</name>
</gene>
<dbReference type="SUPFAM" id="SSF48371">
    <property type="entry name" value="ARM repeat"/>
    <property type="match status" value="1"/>
</dbReference>
<sequence length="547" mass="56385">MPVGFATIVPGLAAQDVVLPAFAAFQAARVEFAQEVAKLALPADPVASRNATAPGGTFEVDGPEKVLAALEASFSLMPELRALLDDLAPAVRENAMLAIGRLCGLSDKLHGQIAEIDTLGVAVSTIGTGASPALIQAALFLLHTAVRSSAEVAQTAVDRNALGALCERLEDTDSSTKIGCIWCLAAIASHDATLAGAVVESGSLPLLLLCLKESSLPLRRLTLSCLGSIAKHSKALAEVVNKEGGVTATLGFLASKDVLLRRQTCRMLACALQHHDGAVEWVPAASRAHVIETMHTFATVDPETCVFAATLVQQIAKRSASAAAGLHDLGVVPLLVAHIAAGAASPAPAAAALGHICDAVPAAAAVAIEQGVLEAILPVLSSLAPVHICAVMCAALGAMAAADESAAVHIPASRLVHLMAESTLLSKRKMGTPTRALVRTGFSKTLSRCSDYASLVFLIEALPLTGPDADAVVLAALLKALARLLSAKGSLRLDFMQRGALTLAQDVAKSSSSDLREALKALNSTFPAQMVAATDPNYEQRLLEKIS</sequence>
<dbReference type="InterPro" id="IPR000225">
    <property type="entry name" value="Armadillo"/>
</dbReference>
<dbReference type="Gene3D" id="1.25.10.10">
    <property type="entry name" value="Leucine-rich Repeat Variant"/>
    <property type="match status" value="2"/>
</dbReference>
<dbReference type="PANTHER" id="PTHR23314:SF0">
    <property type="entry name" value="SPERM-ASSOCIATED ANTIGEN 6"/>
    <property type="match status" value="1"/>
</dbReference>
<reference evidence="1" key="1">
    <citation type="submission" date="2021-01" db="EMBL/GenBank/DDBJ databases">
        <authorList>
            <person name="Corre E."/>
            <person name="Pelletier E."/>
            <person name="Niang G."/>
            <person name="Scheremetjew M."/>
            <person name="Finn R."/>
            <person name="Kale V."/>
            <person name="Holt S."/>
            <person name="Cochrane G."/>
            <person name="Meng A."/>
            <person name="Brown T."/>
            <person name="Cohen L."/>
        </authorList>
    </citation>
    <scope>NUCLEOTIDE SEQUENCE</scope>
    <source>
        <strain evidence="1">UTEX LB 985</strain>
    </source>
</reference>
<dbReference type="InterPro" id="IPR011989">
    <property type="entry name" value="ARM-like"/>
</dbReference>
<organism evidence="1">
    <name type="scientific">Haptolina brevifila</name>
    <dbReference type="NCBI Taxonomy" id="156173"/>
    <lineage>
        <taxon>Eukaryota</taxon>
        <taxon>Haptista</taxon>
        <taxon>Haptophyta</taxon>
        <taxon>Prymnesiophyceae</taxon>
        <taxon>Prymnesiales</taxon>
        <taxon>Prymnesiaceae</taxon>
        <taxon>Haptolina</taxon>
    </lineage>
</organism>
<dbReference type="PANTHER" id="PTHR23314">
    <property type="entry name" value="SPERM-ASSOCIATED ANTIGEN 6 ARMADILLO REPEAT-CONTAINING"/>
    <property type="match status" value="1"/>
</dbReference>
<dbReference type="EMBL" id="HBGU01018058">
    <property type="protein sequence ID" value="CAD9429072.1"/>
    <property type="molecule type" value="Transcribed_RNA"/>
</dbReference>